<dbReference type="InterPro" id="IPR015507">
    <property type="entry name" value="rRNA-MeTfrase_E"/>
</dbReference>
<dbReference type="InterPro" id="IPR002877">
    <property type="entry name" value="RNA_MeTrfase_FtsJ_dom"/>
</dbReference>
<feature type="domain" description="Ribosomal RNA methyltransferase FtsJ" evidence="9">
    <location>
        <begin position="78"/>
        <end position="289"/>
    </location>
</feature>
<dbReference type="PANTHER" id="PTHR10920:SF18">
    <property type="entry name" value="RRNA METHYLTRANSFERASE 2, MITOCHONDRIAL"/>
    <property type="match status" value="1"/>
</dbReference>
<keyword evidence="5 7" id="KW-0949">S-adenosyl-L-methionine</keyword>
<evidence type="ECO:0000259" key="9">
    <source>
        <dbReference type="Pfam" id="PF01728"/>
    </source>
</evidence>
<dbReference type="OrthoDB" id="20105at2759"/>
<organism evidence="10">
    <name type="scientific">Rhodotorula toruloides</name>
    <name type="common">Yeast</name>
    <name type="synonym">Rhodosporidium toruloides</name>
    <dbReference type="NCBI Taxonomy" id="5286"/>
    <lineage>
        <taxon>Eukaryota</taxon>
        <taxon>Fungi</taxon>
        <taxon>Dikarya</taxon>
        <taxon>Basidiomycota</taxon>
        <taxon>Pucciniomycotina</taxon>
        <taxon>Microbotryomycetes</taxon>
        <taxon>Sporidiobolales</taxon>
        <taxon>Sporidiobolaceae</taxon>
        <taxon>Rhodotorula</taxon>
    </lineage>
</organism>
<dbReference type="Pfam" id="PF01728">
    <property type="entry name" value="FtsJ"/>
    <property type="match status" value="1"/>
</dbReference>
<evidence type="ECO:0000256" key="6">
    <source>
        <dbReference type="ARBA" id="ARBA00041184"/>
    </source>
</evidence>
<dbReference type="EMBL" id="LK052941">
    <property type="protein sequence ID" value="CDR42112.1"/>
    <property type="molecule type" value="Genomic_DNA"/>
</dbReference>
<proteinExistence type="inferred from homology"/>
<evidence type="ECO:0000256" key="1">
    <source>
        <dbReference type="ARBA" id="ARBA00009258"/>
    </source>
</evidence>
<reference evidence="10" key="1">
    <citation type="journal article" date="2014" name="Genome Announc.">
        <title>Draft genome sequence of Rhodosporidium toruloides CECT1137, an oleaginous yeast of biotechnological interest.</title>
        <authorList>
            <person name="Morin N."/>
            <person name="Calcas X."/>
            <person name="Devillers H."/>
            <person name="Durrens P."/>
            <person name="Sherman D.J."/>
            <person name="Nicaud J.-M."/>
            <person name="Neuveglise C."/>
        </authorList>
    </citation>
    <scope>NUCLEOTIDE SEQUENCE</scope>
    <source>
        <strain evidence="10">CECT1137</strain>
    </source>
</reference>
<evidence type="ECO:0000256" key="8">
    <source>
        <dbReference type="SAM" id="MobiDB-lite"/>
    </source>
</evidence>
<feature type="region of interest" description="Disordered" evidence="8">
    <location>
        <begin position="294"/>
        <end position="315"/>
    </location>
</feature>
<evidence type="ECO:0000313" key="10">
    <source>
        <dbReference type="EMBL" id="CDR42112.1"/>
    </source>
</evidence>
<dbReference type="InterPro" id="IPR050082">
    <property type="entry name" value="RNA_methyltr_RlmE"/>
</dbReference>
<accession>A0A061B385</accession>
<gene>
    <name evidence="10" type="ORF">RHTO0S_06e09956g</name>
</gene>
<dbReference type="HAMAP" id="MF_01547">
    <property type="entry name" value="RNA_methyltr_E"/>
    <property type="match status" value="1"/>
</dbReference>
<dbReference type="PIRSF" id="PIRSF005461">
    <property type="entry name" value="23S_rRNA_mtase"/>
    <property type="match status" value="1"/>
</dbReference>
<keyword evidence="2" id="KW-0698">rRNA processing</keyword>
<evidence type="ECO:0000256" key="7">
    <source>
        <dbReference type="PIRSR" id="PIRSR005461-1"/>
    </source>
</evidence>
<evidence type="ECO:0000256" key="3">
    <source>
        <dbReference type="ARBA" id="ARBA00022603"/>
    </source>
</evidence>
<evidence type="ECO:0000256" key="4">
    <source>
        <dbReference type="ARBA" id="ARBA00022679"/>
    </source>
</evidence>
<evidence type="ECO:0000256" key="5">
    <source>
        <dbReference type="ARBA" id="ARBA00022691"/>
    </source>
</evidence>
<dbReference type="GO" id="GO:0008650">
    <property type="term" value="F:rRNA (uridine-2'-O-)-methyltransferase activity"/>
    <property type="evidence" value="ECO:0007669"/>
    <property type="project" value="TreeGrafter"/>
</dbReference>
<name>A0A061B385_RHOTO</name>
<dbReference type="InterPro" id="IPR029063">
    <property type="entry name" value="SAM-dependent_MTases_sf"/>
</dbReference>
<sequence>MLRTRSATLPSPSSWVLARVSCPRSSPNLSLPPRTRTFTTTTLVAGKSGSSARWLQRQQHDPYVRSRASGPLDAPAAFVSRSAFKLLDLHKARRGSLPLLRPDMVVVDLGAAPGGWIQAADSVLQGSGTIVGVDLLKLQHGVGAAEGVQFVQGDFLDPKVQARLKEALLDMSGDTKVDLVLSDMMANTSGNNTRDGALSLELCEAALAFAVQHLSPIRRATKVVTPSGRPTAAEGSKSLPIQFIVKHFASESTEAFRKELARYFRQVKWVKPPSSRKDSREGFFVCAGFKGKQSAETEPAEQAPAQDDLESSVFF</sequence>
<evidence type="ECO:0000256" key="2">
    <source>
        <dbReference type="ARBA" id="ARBA00022552"/>
    </source>
</evidence>
<keyword evidence="4" id="KW-0808">Transferase</keyword>
<dbReference type="Gene3D" id="3.40.50.150">
    <property type="entry name" value="Vaccinia Virus protein VP39"/>
    <property type="match status" value="1"/>
</dbReference>
<feature type="compositionally biased region" description="Low complexity" evidence="8">
    <location>
        <begin position="296"/>
        <end position="306"/>
    </location>
</feature>
<comment type="similarity">
    <text evidence="1">Belongs to the class I-like SAM-binding methyltransferase superfamily. RNA methyltransferase RlmE family.</text>
</comment>
<dbReference type="SUPFAM" id="SSF53335">
    <property type="entry name" value="S-adenosyl-L-methionine-dependent methyltransferases"/>
    <property type="match status" value="1"/>
</dbReference>
<dbReference type="PANTHER" id="PTHR10920">
    <property type="entry name" value="RIBOSOMAL RNA METHYLTRANSFERASE"/>
    <property type="match status" value="1"/>
</dbReference>
<feature type="active site" description="Proton acceptor" evidence="7">
    <location>
        <position position="246"/>
    </location>
</feature>
<keyword evidence="3" id="KW-0489">Methyltransferase</keyword>
<protein>
    <recommendedName>
        <fullName evidence="6">rRNA methyltransferase 2, mitochondrial</fullName>
    </recommendedName>
</protein>
<dbReference type="AlphaFoldDB" id="A0A061B385"/>
<dbReference type="GO" id="GO:0005739">
    <property type="term" value="C:mitochondrion"/>
    <property type="evidence" value="ECO:0007669"/>
    <property type="project" value="TreeGrafter"/>
</dbReference>